<evidence type="ECO:0000256" key="1">
    <source>
        <dbReference type="SAM" id="Coils"/>
    </source>
</evidence>
<sequence>MQVPIFNEVKFNYKGGIQVTAEIRDLSIQILESKNAIGNHVVRMCYFLHKLKAQLADDFTAYCEEVFGFSRRQIWKFSNIGDLIETNFLANGRSPDMALLDNFGVEAMLLLSTNGDEETIDGAKELASQGPVRKSDIEELLKAKAAAKEAKEEVAMKDRELSRQQEQIIQLNGSLNQQRQALEAATKALNAKMAELSDSDQEIERLHQEKRDLQASMKSKPIEARMNAVPDSGQPEARNLLDGLNAEITRAQERRDKLKAQIETSERELADTAGKLGAAKQAVATLDDLISEVDGVIAKFPDTLLGKLRGALPGAAGRLNAYADKLRDLANHIAA</sequence>
<evidence type="ECO:0000313" key="2">
    <source>
        <dbReference type="EMBL" id="CBI08584.1"/>
    </source>
</evidence>
<proteinExistence type="predicted"/>
<keyword evidence="1" id="KW-0175">Coiled coil</keyword>
<dbReference type="AlphaFoldDB" id="E6QMW3"/>
<comment type="caution">
    <text evidence="2">The sequence shown here is derived from an EMBL/GenBank/DDBJ whole genome shotgun (WGS) entry which is preliminary data.</text>
</comment>
<name>E6QMW3_9ZZZZ</name>
<accession>E6QMW3</accession>
<feature type="coiled-coil region" evidence="1">
    <location>
        <begin position="133"/>
        <end position="275"/>
    </location>
</feature>
<gene>
    <name evidence="2" type="ORF">CARN6_2066</name>
</gene>
<dbReference type="EMBL" id="CABQ01000240">
    <property type="protein sequence ID" value="CBI08584.1"/>
    <property type="molecule type" value="Genomic_DNA"/>
</dbReference>
<evidence type="ECO:0008006" key="3">
    <source>
        <dbReference type="Google" id="ProtNLM"/>
    </source>
</evidence>
<reference evidence="2" key="1">
    <citation type="submission" date="2009-10" db="EMBL/GenBank/DDBJ databases">
        <title>Diversity of trophic interactions inside an arsenic-rich microbial ecosystem.</title>
        <authorList>
            <person name="Bertin P.N."/>
            <person name="Heinrich-Salmeron A."/>
            <person name="Pelletier E."/>
            <person name="Goulhen-Chollet F."/>
            <person name="Arsene-Ploetze F."/>
            <person name="Gallien S."/>
            <person name="Calteau A."/>
            <person name="Vallenet D."/>
            <person name="Casiot C."/>
            <person name="Chane-Woon-Ming B."/>
            <person name="Giloteaux L."/>
            <person name="Barakat M."/>
            <person name="Bonnefoy V."/>
            <person name="Bruneel O."/>
            <person name="Chandler M."/>
            <person name="Cleiss J."/>
            <person name="Duran R."/>
            <person name="Elbaz-Poulichet F."/>
            <person name="Fonknechten N."/>
            <person name="Lauga B."/>
            <person name="Mornico D."/>
            <person name="Ortet P."/>
            <person name="Schaeffer C."/>
            <person name="Siguier P."/>
            <person name="Alexander Thil Smith A."/>
            <person name="Van Dorsselaer A."/>
            <person name="Weissenbach J."/>
            <person name="Medigue C."/>
            <person name="Le Paslier D."/>
        </authorList>
    </citation>
    <scope>NUCLEOTIDE SEQUENCE</scope>
</reference>
<organism evidence="2">
    <name type="scientific">mine drainage metagenome</name>
    <dbReference type="NCBI Taxonomy" id="410659"/>
    <lineage>
        <taxon>unclassified sequences</taxon>
        <taxon>metagenomes</taxon>
        <taxon>ecological metagenomes</taxon>
    </lineage>
</organism>
<protein>
    <recommendedName>
        <fullName evidence="3">Chromosome partition protein Smc</fullName>
    </recommendedName>
</protein>